<reference evidence="1 2" key="2">
    <citation type="journal article" date="2015" name="Biotechnol. Biofuels">
        <title>Bacteriophage application restores ethanol fermentation characteristics disrupted by Lactobacillus fermentum.</title>
        <authorList>
            <person name="Liu M."/>
            <person name="Bischoff K.M."/>
            <person name="Gill J.J."/>
            <person name="Mire-Criscione M.D."/>
            <person name="Berry J.D."/>
            <person name="Young R."/>
            <person name="Summer E.J."/>
        </authorList>
    </citation>
    <scope>NUCLEOTIDE SEQUENCE [LARGE SCALE GENOMIC DNA]</scope>
</reference>
<sequence>MVEKNTRKTEIIQPASKVKVFSLDKFIQTAKSLPKYKEVTDIQYAGFIRLMETQDRQFSLEGGADYVKDLDAYLGL</sequence>
<protein>
    <submittedName>
        <fullName evidence="1">Uncharacterized protein</fullName>
    </submittedName>
</protein>
<name>A0A0A7NQT3_9CAUD</name>
<dbReference type="Proteomes" id="UP000030922">
    <property type="component" value="Segment"/>
</dbReference>
<dbReference type="EMBL" id="KP054477">
    <property type="protein sequence ID" value="AIZ94688.1"/>
    <property type="molecule type" value="Genomic_DNA"/>
</dbReference>
<accession>A0A0A7NQT3</accession>
<proteinExistence type="predicted"/>
<organism evidence="1 2">
    <name type="scientific">Lactobacillus phage LfeInf</name>
    <dbReference type="NCBI Taxonomy" id="1567484"/>
    <lineage>
        <taxon>Viruses</taxon>
        <taxon>Duplodnaviria</taxon>
        <taxon>Heunggongvirae</taxon>
        <taxon>Uroviricota</taxon>
        <taxon>Caudoviricetes</taxon>
        <taxon>Herelleviridae</taxon>
        <taxon>Hopescreekvirus</taxon>
        <taxon>Hopescreekvirus LfeInf</taxon>
    </lineage>
</organism>
<gene>
    <name evidence="1" type="ORF">LfeInf_062</name>
</gene>
<reference evidence="2" key="1">
    <citation type="submission" date="2014-10" db="EMBL/GenBank/DDBJ databases">
        <title>Characterization of Lactobacillus fermentum phage vB_S_LfeInf.</title>
        <authorList>
            <person name="Liu M."/>
            <person name="Gill J.J."/>
            <person name="Berry J."/>
            <person name="Young R.III."/>
            <person name="Summer E.J."/>
        </authorList>
    </citation>
    <scope>NUCLEOTIDE SEQUENCE [LARGE SCALE GENOMIC DNA]</scope>
</reference>
<evidence type="ECO:0000313" key="1">
    <source>
        <dbReference type="EMBL" id="AIZ94688.1"/>
    </source>
</evidence>
<dbReference type="RefSeq" id="YP_009222300.1">
    <property type="nucleotide sequence ID" value="NC_029058.1"/>
</dbReference>
<dbReference type="KEGG" id="vg:26793850"/>
<keyword evidence="2" id="KW-1185">Reference proteome</keyword>
<evidence type="ECO:0000313" key="2">
    <source>
        <dbReference type="Proteomes" id="UP000030922"/>
    </source>
</evidence>
<dbReference type="GeneID" id="26793850"/>